<name>A0A316HCD6_9SPHI</name>
<gene>
    <name evidence="9" type="ORF">LX99_02018</name>
</gene>
<dbReference type="AlphaFoldDB" id="A0A316HCD6"/>
<dbReference type="SUPFAM" id="SSF54368">
    <property type="entry name" value="Glutamine synthetase, N-terminal domain"/>
    <property type="match status" value="1"/>
</dbReference>
<dbReference type="GO" id="GO:0005524">
    <property type="term" value="F:ATP binding"/>
    <property type="evidence" value="ECO:0007669"/>
    <property type="project" value="UniProtKB-KW"/>
</dbReference>
<feature type="domain" description="GS catalytic" evidence="8">
    <location>
        <begin position="115"/>
        <end position="452"/>
    </location>
</feature>
<dbReference type="RefSeq" id="WP_109607759.1">
    <property type="nucleotide sequence ID" value="NZ_QGHA01000003.1"/>
</dbReference>
<evidence type="ECO:0000256" key="4">
    <source>
        <dbReference type="ARBA" id="ARBA00022840"/>
    </source>
</evidence>
<keyword evidence="10" id="KW-1185">Reference proteome</keyword>
<dbReference type="PANTHER" id="PTHR43785:SF12">
    <property type="entry name" value="TYPE-1 GLUTAMINE SYNTHETASE 2"/>
    <property type="match status" value="1"/>
</dbReference>
<dbReference type="Gene3D" id="3.10.20.70">
    <property type="entry name" value="Glutamine synthetase, N-terminal domain"/>
    <property type="match status" value="1"/>
</dbReference>
<dbReference type="InterPro" id="IPR014746">
    <property type="entry name" value="Gln_synth/guanido_kin_cat_dom"/>
</dbReference>
<protein>
    <submittedName>
        <fullName evidence="9">Glutamine synthetase</fullName>
    </submittedName>
</protein>
<dbReference type="InterPro" id="IPR008147">
    <property type="entry name" value="Gln_synt_N"/>
</dbReference>
<dbReference type="GO" id="GO:0006576">
    <property type="term" value="P:biogenic amine metabolic process"/>
    <property type="evidence" value="ECO:0007669"/>
    <property type="project" value="UniProtKB-ARBA"/>
</dbReference>
<reference evidence="9 10" key="1">
    <citation type="submission" date="2018-05" db="EMBL/GenBank/DDBJ databases">
        <title>Genomic Encyclopedia of Archaeal and Bacterial Type Strains, Phase II (KMG-II): from individual species to whole genera.</title>
        <authorList>
            <person name="Goeker M."/>
        </authorList>
    </citation>
    <scope>NUCLEOTIDE SEQUENCE [LARGE SCALE GENOMIC DNA]</scope>
    <source>
        <strain evidence="9 10">DSM 19975</strain>
    </source>
</reference>
<evidence type="ECO:0000256" key="2">
    <source>
        <dbReference type="ARBA" id="ARBA00022598"/>
    </source>
</evidence>
<comment type="caution">
    <text evidence="9">The sequence shown here is derived from an EMBL/GenBank/DDBJ whole genome shotgun (WGS) entry which is preliminary data.</text>
</comment>
<dbReference type="InterPro" id="IPR036651">
    <property type="entry name" value="Gln_synt_N_sf"/>
</dbReference>
<evidence type="ECO:0000313" key="10">
    <source>
        <dbReference type="Proteomes" id="UP000245678"/>
    </source>
</evidence>
<evidence type="ECO:0000256" key="1">
    <source>
        <dbReference type="ARBA" id="ARBA00009897"/>
    </source>
</evidence>
<dbReference type="Gene3D" id="3.30.590.10">
    <property type="entry name" value="Glutamine synthetase/guanido kinase, catalytic domain"/>
    <property type="match status" value="1"/>
</dbReference>
<dbReference type="SMART" id="SM01230">
    <property type="entry name" value="Gln-synt_C"/>
    <property type="match status" value="1"/>
</dbReference>
<dbReference type="PROSITE" id="PS51986">
    <property type="entry name" value="GS_BETA_GRASP"/>
    <property type="match status" value="1"/>
</dbReference>
<dbReference type="GO" id="GO:0006542">
    <property type="term" value="P:glutamine biosynthetic process"/>
    <property type="evidence" value="ECO:0007669"/>
    <property type="project" value="InterPro"/>
</dbReference>
<sequence>MNAEQIKAYIEQNNIQKIKFAFADIDGVLRGKVIHPKKFLDGLQSGYGFCDVVFGWDSSDVCYDNVQLTGWQSGYPDKLCRIDLSTLRNVPWQDDIPFFIADFSKPDGNDLPACPRSLLKHIKAQCDDMGYHAEFAQEFEWFNFKETPQSLADKKFTNIEPLTPGMFGYSILRTSENSDFYYDLFNLLTKFNVPIEGLHTETGPGVYEAAILHDEVLAAADKAVLFKTAVKEIAYKHGIMASFMAKWTETLPGCSGHIHQSLWTKDQSRNLFYDTGDLNKMSDLHKHYLAGQLYCMPHLLPMYAPTINSYKRLVEGAWAPTTITWGVENRTTAIRIINTTENYTRLETRIPGSDTNPYLAMAAALASGLYGIKNKLELTIEPTVGNGYQDKRNGVLWPNLHAAATAMQQSDLAKELFGEGFVEHFTQTRLWEYRQFAKSVTDWELKRYFEII</sequence>
<evidence type="ECO:0000256" key="6">
    <source>
        <dbReference type="RuleBase" id="RU000384"/>
    </source>
</evidence>
<dbReference type="GO" id="GO:0042402">
    <property type="term" value="P:biogenic amine catabolic process"/>
    <property type="evidence" value="ECO:0007669"/>
    <property type="project" value="UniProtKB-ARBA"/>
</dbReference>
<evidence type="ECO:0000259" key="8">
    <source>
        <dbReference type="PROSITE" id="PS51987"/>
    </source>
</evidence>
<dbReference type="Proteomes" id="UP000245678">
    <property type="component" value="Unassembled WGS sequence"/>
</dbReference>
<dbReference type="PANTHER" id="PTHR43785">
    <property type="entry name" value="GAMMA-GLUTAMYLPUTRESCINE SYNTHETASE"/>
    <property type="match status" value="1"/>
</dbReference>
<feature type="domain" description="GS beta-grasp" evidence="7">
    <location>
        <begin position="13"/>
        <end position="108"/>
    </location>
</feature>
<dbReference type="PROSITE" id="PS51987">
    <property type="entry name" value="GS_CATALYTIC"/>
    <property type="match status" value="1"/>
</dbReference>
<evidence type="ECO:0000259" key="7">
    <source>
        <dbReference type="PROSITE" id="PS51986"/>
    </source>
</evidence>
<dbReference type="FunFam" id="3.30.590.10:FF:000005">
    <property type="entry name" value="Probable glutamine synthetase"/>
    <property type="match status" value="1"/>
</dbReference>
<accession>A0A316HCD6</accession>
<evidence type="ECO:0000256" key="5">
    <source>
        <dbReference type="PROSITE-ProRule" id="PRU01330"/>
    </source>
</evidence>
<dbReference type="GO" id="GO:0004356">
    <property type="term" value="F:glutamine synthetase activity"/>
    <property type="evidence" value="ECO:0007669"/>
    <property type="project" value="InterPro"/>
</dbReference>
<dbReference type="Pfam" id="PF00120">
    <property type="entry name" value="Gln-synt_C"/>
    <property type="match status" value="1"/>
</dbReference>
<dbReference type="InterPro" id="IPR008146">
    <property type="entry name" value="Gln_synth_cat_dom"/>
</dbReference>
<organism evidence="9 10">
    <name type="scientific">Mucilaginibacter oryzae</name>
    <dbReference type="NCBI Taxonomy" id="468058"/>
    <lineage>
        <taxon>Bacteria</taxon>
        <taxon>Pseudomonadati</taxon>
        <taxon>Bacteroidota</taxon>
        <taxon>Sphingobacteriia</taxon>
        <taxon>Sphingobacteriales</taxon>
        <taxon>Sphingobacteriaceae</taxon>
        <taxon>Mucilaginibacter</taxon>
    </lineage>
</organism>
<comment type="similarity">
    <text evidence="1 5 6">Belongs to the glutamine synthetase family.</text>
</comment>
<evidence type="ECO:0000313" key="9">
    <source>
        <dbReference type="EMBL" id="PWK78178.1"/>
    </source>
</evidence>
<keyword evidence="4" id="KW-0067">ATP-binding</keyword>
<keyword evidence="2" id="KW-0436">Ligase</keyword>
<keyword evidence="3" id="KW-0547">Nucleotide-binding</keyword>
<evidence type="ECO:0000256" key="3">
    <source>
        <dbReference type="ARBA" id="ARBA00022741"/>
    </source>
</evidence>
<dbReference type="SUPFAM" id="SSF55931">
    <property type="entry name" value="Glutamine synthetase/guanido kinase"/>
    <property type="match status" value="1"/>
</dbReference>
<proteinExistence type="inferred from homology"/>
<dbReference type="EMBL" id="QGHA01000003">
    <property type="protein sequence ID" value="PWK78178.1"/>
    <property type="molecule type" value="Genomic_DNA"/>
</dbReference>